<name>A0A3B0WLR2_9ZZZZ</name>
<accession>A0A3B0WLR2</accession>
<gene>
    <name evidence="1" type="ORF">MNBD_GAMMA06-718</name>
</gene>
<protein>
    <submittedName>
        <fullName evidence="1">Uncharacterized protein</fullName>
    </submittedName>
</protein>
<sequence>MKNLIIITLSLVFAQPVMALDERLVKGESDAAKEFRARNQPYNAIESDALRIYLDGSLKGFVEGRTCDACKKIKVAITPKTKAFSGRVEVPLKKAKARLGKYATVIYEIKTKKVTQIRW</sequence>
<reference evidence="1" key="1">
    <citation type="submission" date="2018-06" db="EMBL/GenBank/DDBJ databases">
        <authorList>
            <person name="Zhirakovskaya E."/>
        </authorList>
    </citation>
    <scope>NUCLEOTIDE SEQUENCE</scope>
</reference>
<organism evidence="1">
    <name type="scientific">hydrothermal vent metagenome</name>
    <dbReference type="NCBI Taxonomy" id="652676"/>
    <lineage>
        <taxon>unclassified sequences</taxon>
        <taxon>metagenomes</taxon>
        <taxon>ecological metagenomes</taxon>
    </lineage>
</organism>
<proteinExistence type="predicted"/>
<evidence type="ECO:0000313" key="1">
    <source>
        <dbReference type="EMBL" id="VAW53480.1"/>
    </source>
</evidence>
<dbReference type="EMBL" id="UOFD01000063">
    <property type="protein sequence ID" value="VAW53480.1"/>
    <property type="molecule type" value="Genomic_DNA"/>
</dbReference>
<dbReference type="AlphaFoldDB" id="A0A3B0WLR2"/>